<feature type="region of interest" description="Disordered" evidence="1">
    <location>
        <begin position="1"/>
        <end position="132"/>
    </location>
</feature>
<dbReference type="AlphaFoldDB" id="A0A972F6Q5"/>
<organism evidence="2 3">
    <name type="scientific">Azoarcus taiwanensis</name>
    <dbReference type="NCBI Taxonomy" id="666964"/>
    <lineage>
        <taxon>Bacteria</taxon>
        <taxon>Pseudomonadati</taxon>
        <taxon>Pseudomonadota</taxon>
        <taxon>Betaproteobacteria</taxon>
        <taxon>Rhodocyclales</taxon>
        <taxon>Zoogloeaceae</taxon>
        <taxon>Azoarcus</taxon>
    </lineage>
</organism>
<gene>
    <name evidence="2" type="ORF">GPA21_05370</name>
</gene>
<dbReference type="RefSeq" id="WP_168987183.1">
    <property type="nucleotide sequence ID" value="NZ_CAWPHM010000133.1"/>
</dbReference>
<evidence type="ECO:0000256" key="1">
    <source>
        <dbReference type="SAM" id="MobiDB-lite"/>
    </source>
</evidence>
<reference evidence="2" key="1">
    <citation type="submission" date="2019-12" db="EMBL/GenBank/DDBJ databases">
        <title>Comparative genomics gives insights into the taxonomy of the Azoarcus-Aromatoleum group and reveals separate origins of nif in the plant-associated Azoarcus and non-plant-associated Aromatoleum sub-groups.</title>
        <authorList>
            <person name="Lafos M."/>
            <person name="Maluk M."/>
            <person name="Batista M."/>
            <person name="Junghare M."/>
            <person name="Carmona M."/>
            <person name="Faoro H."/>
            <person name="Cruz L.M."/>
            <person name="Battistoni F."/>
            <person name="De Souza E."/>
            <person name="Pedrosa F."/>
            <person name="Chen W.-M."/>
            <person name="Poole P.S."/>
            <person name="Dixon R.A."/>
            <person name="James E.K."/>
        </authorList>
    </citation>
    <scope>NUCLEOTIDE SEQUENCE</scope>
    <source>
        <strain evidence="2">NSC3</strain>
    </source>
</reference>
<proteinExistence type="predicted"/>
<protein>
    <submittedName>
        <fullName evidence="2">Uncharacterized protein</fullName>
    </submittedName>
</protein>
<dbReference type="Proteomes" id="UP000599523">
    <property type="component" value="Unassembled WGS sequence"/>
</dbReference>
<dbReference type="EMBL" id="WTVM01000021">
    <property type="protein sequence ID" value="NMG02397.1"/>
    <property type="molecule type" value="Genomic_DNA"/>
</dbReference>
<evidence type="ECO:0000313" key="3">
    <source>
        <dbReference type="Proteomes" id="UP000599523"/>
    </source>
</evidence>
<sequence length="132" mass="13237">MIEMNTALPLDRNSGATVLPVETARSPAESAATATPRQAEVPAGVEVQISSAAREAAARDPLPAATNATEPSRSAAAPAGGGAEQPTASQEAGTQASTEQSGNAQNRAMQMFAETAGIGVEQANPSPLRDIA</sequence>
<keyword evidence="3" id="KW-1185">Reference proteome</keyword>
<comment type="caution">
    <text evidence="2">The sequence shown here is derived from an EMBL/GenBank/DDBJ whole genome shotgun (WGS) entry which is preliminary data.</text>
</comment>
<feature type="compositionally biased region" description="Polar residues" evidence="1">
    <location>
        <begin position="86"/>
        <end position="108"/>
    </location>
</feature>
<name>A0A972F6Q5_9RHOO</name>
<accession>A0A972F6Q5</accession>
<evidence type="ECO:0000313" key="2">
    <source>
        <dbReference type="EMBL" id="NMG02397.1"/>
    </source>
</evidence>